<organism evidence="2 3">
    <name type="scientific">Marchantia polymorpha subsp. ruderalis</name>
    <dbReference type="NCBI Taxonomy" id="1480154"/>
    <lineage>
        <taxon>Eukaryota</taxon>
        <taxon>Viridiplantae</taxon>
        <taxon>Streptophyta</taxon>
        <taxon>Embryophyta</taxon>
        <taxon>Marchantiophyta</taxon>
        <taxon>Marchantiopsida</taxon>
        <taxon>Marchantiidae</taxon>
        <taxon>Marchantiales</taxon>
        <taxon>Marchantiaceae</taxon>
        <taxon>Marchantia</taxon>
    </lineage>
</organism>
<feature type="coiled-coil region" evidence="1">
    <location>
        <begin position="74"/>
        <end position="115"/>
    </location>
</feature>
<accession>A0A176VPZ0</accession>
<proteinExistence type="predicted"/>
<gene>
    <name evidence="2" type="ORF">AXG93_2318s1080</name>
</gene>
<comment type="caution">
    <text evidence="2">The sequence shown here is derived from an EMBL/GenBank/DDBJ whole genome shotgun (WGS) entry which is preliminary data.</text>
</comment>
<evidence type="ECO:0000313" key="2">
    <source>
        <dbReference type="EMBL" id="OAE22361.1"/>
    </source>
</evidence>
<evidence type="ECO:0000313" key="3">
    <source>
        <dbReference type="Proteomes" id="UP000077202"/>
    </source>
</evidence>
<feature type="coiled-coil region" evidence="1">
    <location>
        <begin position="147"/>
        <end position="183"/>
    </location>
</feature>
<dbReference type="EMBL" id="LVLJ01003211">
    <property type="protein sequence ID" value="OAE22361.1"/>
    <property type="molecule type" value="Genomic_DNA"/>
</dbReference>
<sequence>MREGCTALMGSSVHGANGYGFLDDASFRHQDMPKIQCLDQHMVFYASSPGLAPSMSMSRDERCKYVKPESELVIHVLDDRADEAEEQNKRLELQLSQLQEEIAEKDHEIERLRSAGRLLNAQRYEIRDLKFKLRETFNENAEVPDVCEKLEKEKEAHAARKKVTDEEQNSKALEVQLALLTDQLHNMGVGLPKIAKAHSPPFHECYKDCSSI</sequence>
<dbReference type="AlphaFoldDB" id="A0A176VPZ0"/>
<dbReference type="Proteomes" id="UP000077202">
    <property type="component" value="Unassembled WGS sequence"/>
</dbReference>
<keyword evidence="1" id="KW-0175">Coiled coil</keyword>
<evidence type="ECO:0000256" key="1">
    <source>
        <dbReference type="SAM" id="Coils"/>
    </source>
</evidence>
<name>A0A176VPZ0_MARPO</name>
<keyword evidence="3" id="KW-1185">Reference proteome</keyword>
<protein>
    <submittedName>
        <fullName evidence="2">Uncharacterized protein</fullName>
    </submittedName>
</protein>
<reference evidence="2" key="1">
    <citation type="submission" date="2016-03" db="EMBL/GenBank/DDBJ databases">
        <title>Mechanisms controlling the formation of the plant cell surface in tip-growing cells are functionally conserved among land plants.</title>
        <authorList>
            <person name="Honkanen S."/>
            <person name="Jones V.A."/>
            <person name="Morieri G."/>
            <person name="Champion C."/>
            <person name="Hetherington A.J."/>
            <person name="Kelly S."/>
            <person name="Saint-Marcoux D."/>
            <person name="Proust H."/>
            <person name="Prescott H."/>
            <person name="Dolan L."/>
        </authorList>
    </citation>
    <scope>NUCLEOTIDE SEQUENCE [LARGE SCALE GENOMIC DNA]</scope>
    <source>
        <tissue evidence="2">Whole gametophyte</tissue>
    </source>
</reference>